<dbReference type="KEGG" id="vg:3654961"/>
<reference evidence="1 2" key="1">
    <citation type="journal article" date="2005" name="Science">
        <title>Complete genome sequence and lytic phase transcription profile of a Coccolithovirus.</title>
        <authorList>
            <person name="Wilson W.H."/>
            <person name="Schroeder D.C."/>
            <person name="Allen M.J."/>
            <person name="Holden M.T.G."/>
            <person name="Parkhill J."/>
            <person name="Barrell B.G."/>
            <person name="Churcher C."/>
            <person name="Hamlin N."/>
            <person name="Mungall K."/>
            <person name="Norbertczak H."/>
            <person name="Quail M.A."/>
            <person name="Price C."/>
            <person name="Rabbinowitsch E."/>
            <person name="Walker D."/>
            <person name="Craigon M."/>
            <person name="Roy D."/>
            <person name="Ghazal P."/>
        </authorList>
    </citation>
    <scope>NUCLEOTIDE SEQUENCE [LARGE SCALE GENOMIC DNA]</scope>
    <source>
        <strain evidence="2">Isolate United Kingdom/English Channel/1999</strain>
    </source>
</reference>
<proteinExistence type="predicted"/>
<accession>Q4A2G8</accession>
<evidence type="ECO:0000313" key="2">
    <source>
        <dbReference type="Proteomes" id="UP000000863"/>
    </source>
</evidence>
<keyword evidence="2" id="KW-1185">Reference proteome</keyword>
<sequence>MAIQYITTNGQISGASPRFWRWVQMINLHRGGLPVGHPSPNDDGVVAMHLLAYVAIKYPEQYCPTVVGSVNGRVFGRIDFKKDGDEFYMIYTSARTGEREQVTLMFNGKKYCSIEMMNMVTKIISEPQIVKDGDSKTTIEKDDNVAPAFNKYAAYSVPMGSPVGSPSSSPGSCDACYCNSNDMSHVNKHTCEMR</sequence>
<protein>
    <submittedName>
        <fullName evidence="1">Uncharacterized protein</fullName>
    </submittedName>
</protein>
<dbReference type="EMBL" id="AJ890364">
    <property type="protein sequence ID" value="CAI65738.1"/>
    <property type="molecule type" value="Genomic_DNA"/>
</dbReference>
<dbReference type="Proteomes" id="UP000000863">
    <property type="component" value="Segment"/>
</dbReference>
<organismHost>
    <name type="scientific">Emiliania huxleyi</name>
    <name type="common">Coccolithophore</name>
    <name type="synonym">Pontosphaera huxleyi</name>
    <dbReference type="NCBI Taxonomy" id="2903"/>
</organismHost>
<gene>
    <name evidence="1" type="ORF">EhV311</name>
</gene>
<name>Q4A2G8_EHV8U</name>
<organism evidence="1 2">
    <name type="scientific">Emiliania huxleyi virus 86 (isolate United Kingdom/English Channel/1999)</name>
    <name type="common">EhV-86</name>
    <dbReference type="NCBI Taxonomy" id="654925"/>
    <lineage>
        <taxon>Viruses</taxon>
        <taxon>Varidnaviria</taxon>
        <taxon>Bamfordvirae</taxon>
        <taxon>Nucleocytoviricota</taxon>
        <taxon>Megaviricetes</taxon>
        <taxon>Algavirales</taxon>
        <taxon>Phycodnaviridae</taxon>
        <taxon>Coccolithovirus</taxon>
        <taxon>Coccolithovirus huxleyi</taxon>
        <taxon>Emiliania huxleyi virus 86</taxon>
    </lineage>
</organism>
<dbReference type="GeneID" id="3654961"/>
<evidence type="ECO:0000313" key="1">
    <source>
        <dbReference type="EMBL" id="CAI65738.1"/>
    </source>
</evidence>
<dbReference type="RefSeq" id="YP_294069.1">
    <property type="nucleotide sequence ID" value="NC_007346.1"/>
</dbReference>